<dbReference type="InterPro" id="IPR009081">
    <property type="entry name" value="PP-bd_ACP"/>
</dbReference>
<dbReference type="SUPFAM" id="SSF47336">
    <property type="entry name" value="ACP-like"/>
    <property type="match status" value="1"/>
</dbReference>
<dbReference type="PROSITE" id="PS50075">
    <property type="entry name" value="CARRIER"/>
    <property type="match status" value="1"/>
</dbReference>
<evidence type="ECO:0000313" key="3">
    <source>
        <dbReference type="Proteomes" id="UP000255139"/>
    </source>
</evidence>
<keyword evidence="3" id="KW-1185">Reference proteome</keyword>
<dbReference type="RefSeq" id="WP_052089431.1">
    <property type="nucleotide sequence ID" value="NZ_FZML01000062.1"/>
</dbReference>
<proteinExistence type="predicted"/>
<evidence type="ECO:0000313" key="2">
    <source>
        <dbReference type="EMBL" id="STQ85564.1"/>
    </source>
</evidence>
<dbReference type="GO" id="GO:0016874">
    <property type="term" value="F:ligase activity"/>
    <property type="evidence" value="ECO:0007669"/>
    <property type="project" value="UniProtKB-KW"/>
</dbReference>
<dbReference type="Proteomes" id="UP000255139">
    <property type="component" value="Unassembled WGS sequence"/>
</dbReference>
<keyword evidence="2" id="KW-0436">Ligase</keyword>
<sequence length="87" mass="9840">MDIQQAVIKVLDELRPDIEIRDSINQDKLTFIDDGIFDSFDIISLVSALDKEFGISIDGSNIVAENFNTVDSIVLLVKQSLEEKNRR</sequence>
<dbReference type="EMBL" id="UGJE01000002">
    <property type="protein sequence ID" value="STQ85564.1"/>
    <property type="molecule type" value="Genomic_DNA"/>
</dbReference>
<dbReference type="Gene3D" id="1.10.1200.10">
    <property type="entry name" value="ACP-like"/>
    <property type="match status" value="1"/>
</dbReference>
<protein>
    <submittedName>
        <fullName evidence="2">D-alanine--poly(Phosphoribitol) ligase subunit 2</fullName>
    </submittedName>
</protein>
<dbReference type="InterPro" id="IPR036736">
    <property type="entry name" value="ACP-like_sf"/>
</dbReference>
<reference evidence="2 3" key="1">
    <citation type="submission" date="2018-06" db="EMBL/GenBank/DDBJ databases">
        <authorList>
            <consortium name="Pathogen Informatics"/>
            <person name="Doyle S."/>
        </authorList>
    </citation>
    <scope>NUCLEOTIDE SEQUENCE [LARGE SCALE GENOMIC DNA]</scope>
    <source>
        <strain evidence="2 3">NCTC12714</strain>
    </source>
</reference>
<dbReference type="AlphaFoldDB" id="A0A377PT48"/>
<organism evidence="2 3">
    <name type="scientific">Helicobacter muridarum</name>
    <dbReference type="NCBI Taxonomy" id="216"/>
    <lineage>
        <taxon>Bacteria</taxon>
        <taxon>Pseudomonadati</taxon>
        <taxon>Campylobacterota</taxon>
        <taxon>Epsilonproteobacteria</taxon>
        <taxon>Campylobacterales</taxon>
        <taxon>Helicobacteraceae</taxon>
        <taxon>Helicobacter</taxon>
    </lineage>
</organism>
<evidence type="ECO:0000259" key="1">
    <source>
        <dbReference type="PROSITE" id="PS50075"/>
    </source>
</evidence>
<feature type="domain" description="Carrier" evidence="1">
    <location>
        <begin position="1"/>
        <end position="81"/>
    </location>
</feature>
<name>A0A377PT48_9HELI</name>
<gene>
    <name evidence="2" type="ORF">NCTC12714_00350</name>
</gene>
<accession>A0A377PT48</accession>